<evidence type="ECO:0000256" key="3">
    <source>
        <dbReference type="ARBA" id="ARBA00023125"/>
    </source>
</evidence>
<dbReference type="SMART" id="SM00448">
    <property type="entry name" value="REC"/>
    <property type="match status" value="1"/>
</dbReference>
<dbReference type="Proteomes" id="UP000242699">
    <property type="component" value="Unassembled WGS sequence"/>
</dbReference>
<dbReference type="SUPFAM" id="SSF46689">
    <property type="entry name" value="Homeodomain-like"/>
    <property type="match status" value="2"/>
</dbReference>
<dbReference type="InterPro" id="IPR018062">
    <property type="entry name" value="HTH_AraC-typ_CS"/>
</dbReference>
<dbReference type="PANTHER" id="PTHR43280">
    <property type="entry name" value="ARAC-FAMILY TRANSCRIPTIONAL REGULATOR"/>
    <property type="match status" value="1"/>
</dbReference>
<dbReference type="PRINTS" id="PR00032">
    <property type="entry name" value="HTHARAC"/>
</dbReference>
<evidence type="ECO:0000259" key="7">
    <source>
        <dbReference type="PROSITE" id="PS01124"/>
    </source>
</evidence>
<dbReference type="Pfam" id="PF00072">
    <property type="entry name" value="Response_reg"/>
    <property type="match status" value="1"/>
</dbReference>
<feature type="domain" description="HTH araC/xylS-type" evidence="7">
    <location>
        <begin position="150"/>
        <end position="248"/>
    </location>
</feature>
<dbReference type="AlphaFoldDB" id="A0A2T2WUJ2"/>
<protein>
    <recommendedName>
        <fullName evidence="1">Stage 0 sporulation protein A homolog</fullName>
    </recommendedName>
</protein>
<evidence type="ECO:0000256" key="2">
    <source>
        <dbReference type="ARBA" id="ARBA00023015"/>
    </source>
</evidence>
<organism evidence="9 10">
    <name type="scientific">Sulfobacillus benefaciens</name>
    <dbReference type="NCBI Taxonomy" id="453960"/>
    <lineage>
        <taxon>Bacteria</taxon>
        <taxon>Bacillati</taxon>
        <taxon>Bacillota</taxon>
        <taxon>Clostridia</taxon>
        <taxon>Eubacteriales</taxon>
        <taxon>Clostridiales Family XVII. Incertae Sedis</taxon>
        <taxon>Sulfobacillus</taxon>
    </lineage>
</organism>
<comment type="caution">
    <text evidence="9">The sequence shown here is derived from an EMBL/GenBank/DDBJ whole genome shotgun (WGS) entry which is preliminary data.</text>
</comment>
<dbReference type="InterPro" id="IPR001789">
    <property type="entry name" value="Sig_transdc_resp-reg_receiver"/>
</dbReference>
<dbReference type="InterPro" id="IPR009057">
    <property type="entry name" value="Homeodomain-like_sf"/>
</dbReference>
<dbReference type="Gene3D" id="1.10.10.60">
    <property type="entry name" value="Homeodomain-like"/>
    <property type="match status" value="2"/>
</dbReference>
<comment type="function">
    <text evidence="5">May play the central regulatory role in sporulation. It may be an element of the effector pathway responsible for the activation of sporulation genes in response to nutritional stress. Spo0A may act in concert with spo0H (a sigma factor) to control the expression of some genes that are critical to the sporulation process.</text>
</comment>
<dbReference type="GO" id="GO:0043565">
    <property type="term" value="F:sequence-specific DNA binding"/>
    <property type="evidence" value="ECO:0007669"/>
    <property type="project" value="InterPro"/>
</dbReference>
<evidence type="ECO:0000256" key="6">
    <source>
        <dbReference type="PROSITE-ProRule" id="PRU00169"/>
    </source>
</evidence>
<feature type="domain" description="Response regulatory" evidence="8">
    <location>
        <begin position="6"/>
        <end position="123"/>
    </location>
</feature>
<evidence type="ECO:0000256" key="1">
    <source>
        <dbReference type="ARBA" id="ARBA00018672"/>
    </source>
</evidence>
<reference evidence="9 10" key="1">
    <citation type="journal article" date="2014" name="BMC Genomics">
        <title>Comparison of environmental and isolate Sulfobacillus genomes reveals diverse carbon, sulfur, nitrogen, and hydrogen metabolisms.</title>
        <authorList>
            <person name="Justice N.B."/>
            <person name="Norman A."/>
            <person name="Brown C.T."/>
            <person name="Singh A."/>
            <person name="Thomas B.C."/>
            <person name="Banfield J.F."/>
        </authorList>
    </citation>
    <scope>NUCLEOTIDE SEQUENCE [LARGE SCALE GENOMIC DNA]</scope>
    <source>
        <strain evidence="9">AMDSBA1</strain>
    </source>
</reference>
<dbReference type="PROSITE" id="PS00041">
    <property type="entry name" value="HTH_ARAC_FAMILY_1"/>
    <property type="match status" value="1"/>
</dbReference>
<dbReference type="SUPFAM" id="SSF52172">
    <property type="entry name" value="CheY-like"/>
    <property type="match status" value="1"/>
</dbReference>
<keyword evidence="4" id="KW-0804">Transcription</keyword>
<gene>
    <name evidence="9" type="ORF">C7B43_15560</name>
</gene>
<evidence type="ECO:0000313" key="9">
    <source>
        <dbReference type="EMBL" id="PSR25893.1"/>
    </source>
</evidence>
<dbReference type="InterPro" id="IPR018060">
    <property type="entry name" value="HTH_AraC"/>
</dbReference>
<proteinExistence type="predicted"/>
<evidence type="ECO:0000256" key="4">
    <source>
        <dbReference type="ARBA" id="ARBA00023163"/>
    </source>
</evidence>
<dbReference type="PROSITE" id="PS50110">
    <property type="entry name" value="RESPONSE_REGULATORY"/>
    <property type="match status" value="1"/>
</dbReference>
<keyword evidence="6" id="KW-0597">Phosphoprotein</keyword>
<dbReference type="CDD" id="cd17535">
    <property type="entry name" value="REC_NarL-like"/>
    <property type="match status" value="1"/>
</dbReference>
<dbReference type="PROSITE" id="PS01124">
    <property type="entry name" value="HTH_ARAC_FAMILY_2"/>
    <property type="match status" value="1"/>
</dbReference>
<dbReference type="SMART" id="SM00342">
    <property type="entry name" value="HTH_ARAC"/>
    <property type="match status" value="1"/>
</dbReference>
<dbReference type="Pfam" id="PF12833">
    <property type="entry name" value="HTH_18"/>
    <property type="match status" value="1"/>
</dbReference>
<evidence type="ECO:0000259" key="8">
    <source>
        <dbReference type="PROSITE" id="PS50110"/>
    </source>
</evidence>
<dbReference type="GO" id="GO:0003700">
    <property type="term" value="F:DNA-binding transcription factor activity"/>
    <property type="evidence" value="ECO:0007669"/>
    <property type="project" value="InterPro"/>
</dbReference>
<dbReference type="InterPro" id="IPR011006">
    <property type="entry name" value="CheY-like_superfamily"/>
</dbReference>
<dbReference type="GO" id="GO:0000160">
    <property type="term" value="P:phosphorelay signal transduction system"/>
    <property type="evidence" value="ECO:0007669"/>
    <property type="project" value="InterPro"/>
</dbReference>
<keyword evidence="3 9" id="KW-0238">DNA-binding</keyword>
<feature type="modified residue" description="4-aspartylphosphate" evidence="6">
    <location>
        <position position="58"/>
    </location>
</feature>
<evidence type="ECO:0000256" key="5">
    <source>
        <dbReference type="ARBA" id="ARBA00024867"/>
    </source>
</evidence>
<accession>A0A2T2WUJ2</accession>
<dbReference type="InterPro" id="IPR020449">
    <property type="entry name" value="Tscrpt_reg_AraC-type_HTH"/>
</dbReference>
<sequence>MIILSDVVIVDDDPYARSELRAMLESSPLGPLSVVECHSGEQGIRALRRHCPTFLFFDPSLPDNHGNHFQRQALWVAPGVLAIIVTQLKMFDLVYEAINGGVSGYLLKPVLRSELFSLMERLVHVRLYSFSKMPGIHDKTRPRSIDHPIENVLNYVKEHYQEPLTVSGAAARVYLSPSYFSRLFKMETGVTFVEFVTTIRLDHAKELLRTTDIPIEVIAQQTGFGSGSYFATAFRRIEGQAPRDYRQVFQRLYQHKITKY</sequence>
<keyword evidence="2" id="KW-0805">Transcription regulation</keyword>
<dbReference type="InterPro" id="IPR058245">
    <property type="entry name" value="NreC/VraR/RcsB-like_REC"/>
</dbReference>
<name>A0A2T2WUJ2_9FIRM</name>
<dbReference type="PANTHER" id="PTHR43280:SF2">
    <property type="entry name" value="HTH-TYPE TRANSCRIPTIONAL REGULATOR EXSA"/>
    <property type="match status" value="1"/>
</dbReference>
<dbReference type="EMBL" id="PXYT01000047">
    <property type="protein sequence ID" value="PSR25893.1"/>
    <property type="molecule type" value="Genomic_DNA"/>
</dbReference>
<dbReference type="Gene3D" id="3.40.50.2300">
    <property type="match status" value="1"/>
</dbReference>
<evidence type="ECO:0000313" key="10">
    <source>
        <dbReference type="Proteomes" id="UP000242699"/>
    </source>
</evidence>